<gene>
    <name evidence="2" type="ORF">UFOPK4284_00870</name>
</gene>
<evidence type="ECO:0000313" key="2">
    <source>
        <dbReference type="EMBL" id="CAB5050323.1"/>
    </source>
</evidence>
<feature type="region of interest" description="Disordered" evidence="1">
    <location>
        <begin position="110"/>
        <end position="149"/>
    </location>
</feature>
<name>A0A6J7TAK5_9ZZZZ</name>
<feature type="compositionally biased region" description="Pro residues" evidence="1">
    <location>
        <begin position="129"/>
        <end position="147"/>
    </location>
</feature>
<sequence length="477" mass="52152">MALVFALIPISTYSTSAAGPQTPSCGNYKVATNEVIVGVKFPKGSYQINSFGISCTKVMGSKGLFAQFLKLKDKDPLPKPWRYLADAIGAPKFSSAPGVGFRVQLITPTPKASPTAIGDPAGAIGGTPSPTPSPTPTATPSPTPSPTPTQILIEVPTSFSDLYEKRKGIAYSVWFKFSATVSKSEATLPPIEIYRGPNTPTYVKDPNSYFKQVVQLFPGVTLPKKFVVFYWNQKDLDEVTKMALSIMGAENIKKNLDETTGPFVRCNNPTNCDVGGALIGIDGTAYIGIGLADTQAEAESSGGGNGGVEKVEFYHALQLFNYHTNSLQILSQGRNLQSVYLPPFWLNIGGENLVSNGLANSKNYDPFKQIGGYKNWADQVVPNFGIDWLNEYLDIKYMNTNWKDSGYATVRPHVLMGSYLSEIFTAIKGPSVLLDFHEQMSKKASFTAVFQRIFGVTWDEAKPELVRVIYDRYLNNY</sequence>
<organism evidence="2">
    <name type="scientific">freshwater metagenome</name>
    <dbReference type="NCBI Taxonomy" id="449393"/>
    <lineage>
        <taxon>unclassified sequences</taxon>
        <taxon>metagenomes</taxon>
        <taxon>ecological metagenomes</taxon>
    </lineage>
</organism>
<proteinExistence type="predicted"/>
<accession>A0A6J7TAK5</accession>
<reference evidence="2" key="1">
    <citation type="submission" date="2020-05" db="EMBL/GenBank/DDBJ databases">
        <authorList>
            <person name="Chiriac C."/>
            <person name="Salcher M."/>
            <person name="Ghai R."/>
            <person name="Kavagutti S V."/>
        </authorList>
    </citation>
    <scope>NUCLEOTIDE SEQUENCE</scope>
</reference>
<dbReference type="AlphaFoldDB" id="A0A6J7TAK5"/>
<dbReference type="EMBL" id="CAFBQE010000060">
    <property type="protein sequence ID" value="CAB5050323.1"/>
    <property type="molecule type" value="Genomic_DNA"/>
</dbReference>
<evidence type="ECO:0000256" key="1">
    <source>
        <dbReference type="SAM" id="MobiDB-lite"/>
    </source>
</evidence>
<protein>
    <submittedName>
        <fullName evidence="2">Unannotated protein</fullName>
    </submittedName>
</protein>